<dbReference type="Gene3D" id="1.25.10.10">
    <property type="entry name" value="Leucine-rich Repeat Variant"/>
    <property type="match status" value="1"/>
</dbReference>
<evidence type="ECO:0000313" key="2">
    <source>
        <dbReference type="Proteomes" id="UP000007799"/>
    </source>
</evidence>
<dbReference type="AlphaFoldDB" id="F2UBD2"/>
<dbReference type="InterPro" id="IPR011989">
    <property type="entry name" value="ARM-like"/>
</dbReference>
<dbReference type="OrthoDB" id="409644at2759"/>
<dbReference type="InterPro" id="IPR016024">
    <property type="entry name" value="ARM-type_fold"/>
</dbReference>
<sequence length="127" mass="13063">MLNMSGTTTAAAAAAITSQDSDANPRVRAQCAGAIMSLAITTEGKQAAMGAGVTDTLPPLLRDSSSSVVLAAIKAITTVADHPQARRRFSGLVDQLAALKASHKSGLDESAFERAIDKAIATITWKP</sequence>
<evidence type="ECO:0000313" key="1">
    <source>
        <dbReference type="EMBL" id="EGD73798.1"/>
    </source>
</evidence>
<dbReference type="SUPFAM" id="SSF48371">
    <property type="entry name" value="ARM repeat"/>
    <property type="match status" value="1"/>
</dbReference>
<name>F2UBD2_SALR5</name>
<dbReference type="Proteomes" id="UP000007799">
    <property type="component" value="Unassembled WGS sequence"/>
</dbReference>
<evidence type="ECO:0008006" key="3">
    <source>
        <dbReference type="Google" id="ProtNLM"/>
    </source>
</evidence>
<dbReference type="PANTHER" id="PTHR15599">
    <property type="entry name" value="RTDR1"/>
    <property type="match status" value="1"/>
</dbReference>
<accession>F2UBD2</accession>
<dbReference type="InParanoid" id="F2UBD2"/>
<protein>
    <recommendedName>
        <fullName evidence="3">Condensin complex subunit 1 C-terminal domain-containing protein</fullName>
    </recommendedName>
</protein>
<proteinExistence type="predicted"/>
<keyword evidence="2" id="KW-1185">Reference proteome</keyword>
<dbReference type="KEGG" id="sre:PTSG_05490"/>
<dbReference type="GeneID" id="16073938"/>
<gene>
    <name evidence="1" type="ORF">PTSG_05490</name>
</gene>
<dbReference type="RefSeq" id="XP_004993361.1">
    <property type="nucleotide sequence ID" value="XM_004993304.1"/>
</dbReference>
<dbReference type="PANTHER" id="PTHR15599:SF1">
    <property type="entry name" value="RADIAL SPOKE HEAD 14 HOMOLOG"/>
    <property type="match status" value="1"/>
</dbReference>
<reference evidence="1" key="1">
    <citation type="submission" date="2009-08" db="EMBL/GenBank/DDBJ databases">
        <title>Annotation of Salpingoeca rosetta.</title>
        <authorList>
            <consortium name="The Broad Institute Genome Sequencing Platform"/>
            <person name="Russ C."/>
            <person name="Cuomo C."/>
            <person name="Burger G."/>
            <person name="Gray M.W."/>
            <person name="Holland P.W.H."/>
            <person name="King N."/>
            <person name="Lang F.B.F."/>
            <person name="Roger A.J."/>
            <person name="Ruiz-Trillo I."/>
            <person name="Young S.K."/>
            <person name="Zeng Q."/>
            <person name="Gargeya S."/>
            <person name="Alvarado L."/>
            <person name="Berlin A."/>
            <person name="Chapman S.B."/>
            <person name="Chen Z."/>
            <person name="Freedman E."/>
            <person name="Gellesch M."/>
            <person name="Goldberg J."/>
            <person name="Griggs A."/>
            <person name="Gujja S."/>
            <person name="Heilman E."/>
            <person name="Heiman D."/>
            <person name="Howarth C."/>
            <person name="Mehta T."/>
            <person name="Neiman D."/>
            <person name="Pearson M."/>
            <person name="Roberts A."/>
            <person name="Saif S."/>
            <person name="Shea T."/>
            <person name="Shenoy N."/>
            <person name="Sisk P."/>
            <person name="Stolte C."/>
            <person name="Sykes S."/>
            <person name="White J."/>
            <person name="Yandava C."/>
            <person name="Haas B."/>
            <person name="Nusbaum C."/>
            <person name="Birren B."/>
        </authorList>
    </citation>
    <scope>NUCLEOTIDE SEQUENCE [LARGE SCALE GENOMIC DNA]</scope>
    <source>
        <strain evidence="1">ATCC 50818</strain>
    </source>
</reference>
<organism evidence="2">
    <name type="scientific">Salpingoeca rosetta (strain ATCC 50818 / BSB-021)</name>
    <dbReference type="NCBI Taxonomy" id="946362"/>
    <lineage>
        <taxon>Eukaryota</taxon>
        <taxon>Choanoflagellata</taxon>
        <taxon>Craspedida</taxon>
        <taxon>Salpingoecidae</taxon>
        <taxon>Salpingoeca</taxon>
    </lineage>
</organism>
<dbReference type="InterPro" id="IPR042856">
    <property type="entry name" value="RSP14"/>
</dbReference>
<dbReference type="STRING" id="946362.F2UBD2"/>
<dbReference type="EMBL" id="GL832967">
    <property type="protein sequence ID" value="EGD73798.1"/>
    <property type="molecule type" value="Genomic_DNA"/>
</dbReference>